<dbReference type="EMBL" id="GBXM01041587">
    <property type="protein sequence ID" value="JAH66990.1"/>
    <property type="molecule type" value="Transcribed_RNA"/>
</dbReference>
<dbReference type="AlphaFoldDB" id="A0A0E9UP50"/>
<keyword evidence="1" id="KW-0812">Transmembrane</keyword>
<proteinExistence type="predicted"/>
<keyword evidence="1" id="KW-1133">Transmembrane helix</keyword>
<evidence type="ECO:0000313" key="2">
    <source>
        <dbReference type="EMBL" id="JAH66990.1"/>
    </source>
</evidence>
<evidence type="ECO:0000256" key="1">
    <source>
        <dbReference type="SAM" id="Phobius"/>
    </source>
</evidence>
<accession>A0A0E9UP50</accession>
<organism evidence="2">
    <name type="scientific">Anguilla anguilla</name>
    <name type="common">European freshwater eel</name>
    <name type="synonym">Muraena anguilla</name>
    <dbReference type="NCBI Taxonomy" id="7936"/>
    <lineage>
        <taxon>Eukaryota</taxon>
        <taxon>Metazoa</taxon>
        <taxon>Chordata</taxon>
        <taxon>Craniata</taxon>
        <taxon>Vertebrata</taxon>
        <taxon>Euteleostomi</taxon>
        <taxon>Actinopterygii</taxon>
        <taxon>Neopterygii</taxon>
        <taxon>Teleostei</taxon>
        <taxon>Anguilliformes</taxon>
        <taxon>Anguillidae</taxon>
        <taxon>Anguilla</taxon>
    </lineage>
</organism>
<keyword evidence="1" id="KW-0472">Membrane</keyword>
<protein>
    <submittedName>
        <fullName evidence="2">Uncharacterized protein</fullName>
    </submittedName>
</protein>
<feature type="transmembrane region" description="Helical" evidence="1">
    <location>
        <begin position="12"/>
        <end position="39"/>
    </location>
</feature>
<sequence length="42" mass="4975">MARFELITDRQCFVCMSNLAFLMLKMCFHQISCFCSVFIMSK</sequence>
<reference evidence="2" key="1">
    <citation type="submission" date="2014-11" db="EMBL/GenBank/DDBJ databases">
        <authorList>
            <person name="Amaro Gonzalez C."/>
        </authorList>
    </citation>
    <scope>NUCLEOTIDE SEQUENCE</scope>
</reference>
<reference evidence="2" key="2">
    <citation type="journal article" date="2015" name="Fish Shellfish Immunol.">
        <title>Early steps in the European eel (Anguilla anguilla)-Vibrio vulnificus interaction in the gills: Role of the RtxA13 toxin.</title>
        <authorList>
            <person name="Callol A."/>
            <person name="Pajuelo D."/>
            <person name="Ebbesson L."/>
            <person name="Teles M."/>
            <person name="MacKenzie S."/>
            <person name="Amaro C."/>
        </authorList>
    </citation>
    <scope>NUCLEOTIDE SEQUENCE</scope>
</reference>
<name>A0A0E9UP50_ANGAN</name>